<accession>A0A0F7FFB5</accession>
<organism evidence="2 3">
    <name type="scientific">Paenibacillus durus ATCC 35681</name>
    <dbReference type="NCBI Taxonomy" id="1333534"/>
    <lineage>
        <taxon>Bacteria</taxon>
        <taxon>Bacillati</taxon>
        <taxon>Bacillota</taxon>
        <taxon>Bacilli</taxon>
        <taxon>Bacillales</taxon>
        <taxon>Paenibacillaceae</taxon>
        <taxon>Paenibacillus</taxon>
    </lineage>
</organism>
<dbReference type="Proteomes" id="UP000034189">
    <property type="component" value="Chromosome"/>
</dbReference>
<sequence length="206" mass="22782">MGLNLLFLGVLIMISQWKGVDVFETALAWYPIVFILLGLEIVLYTLWFRGKGKVHYDVLSIFFVGILSICCLVFAGLGSLGLTGEIRSAVSSHEYQYSLPETRSSANGIGKIIVQGDNPYKVKVDQTTGKEWFTFGSYWSGSERLDSELEKNLVRSERTGDTVYLLLGDTPSHALDRSRSGLDVTIAAPAGIKVIVRDSRGNILER</sequence>
<dbReference type="PATRIC" id="fig|1333534.5.peg.2854"/>
<name>A0A0F7FFB5_PAEDU</name>
<protein>
    <recommendedName>
        <fullName evidence="4">DUF5668 domain-containing protein</fullName>
    </recommendedName>
</protein>
<feature type="transmembrane region" description="Helical" evidence="1">
    <location>
        <begin position="26"/>
        <end position="47"/>
    </location>
</feature>
<proteinExistence type="predicted"/>
<feature type="transmembrane region" description="Helical" evidence="1">
    <location>
        <begin position="59"/>
        <end position="82"/>
    </location>
</feature>
<dbReference type="HOGENOM" id="CLU_093456_0_0_9"/>
<gene>
    <name evidence="2" type="ORF">VK70_12945</name>
</gene>
<dbReference type="EMBL" id="CP011114">
    <property type="protein sequence ID" value="AKG37743.1"/>
    <property type="molecule type" value="Genomic_DNA"/>
</dbReference>
<reference evidence="2 3" key="2">
    <citation type="journal article" date="2016" name="Genome Announc.">
        <title>Genome Sequence of a Gram-Positive Diazotroph, Paenibacillus durus Type Strain ATCC 35681.</title>
        <authorList>
            <person name="Halim M.A."/>
            <person name="Rahman A.Y."/>
            <person name="Sim K.S."/>
            <person name="Yam H.C."/>
            <person name="Rahim A.A."/>
            <person name="Ghazali A.H."/>
            <person name="Najimudin N."/>
        </authorList>
    </citation>
    <scope>NUCLEOTIDE SEQUENCE [LARGE SCALE GENOMIC DNA]</scope>
    <source>
        <strain evidence="2 3">ATCC 35681</strain>
    </source>
</reference>
<reference evidence="2 3" key="1">
    <citation type="submission" date="2015-03" db="EMBL/GenBank/DDBJ databases">
        <authorList>
            <person name="Abdul Halim M."/>
        </authorList>
    </citation>
    <scope>NUCLEOTIDE SEQUENCE [LARGE SCALE GENOMIC DNA]</scope>
    <source>
        <strain evidence="2 3">ATCC 35681</strain>
    </source>
</reference>
<evidence type="ECO:0008006" key="4">
    <source>
        <dbReference type="Google" id="ProtNLM"/>
    </source>
</evidence>
<evidence type="ECO:0000256" key="1">
    <source>
        <dbReference type="SAM" id="Phobius"/>
    </source>
</evidence>
<evidence type="ECO:0000313" key="3">
    <source>
        <dbReference type="Proteomes" id="UP000034189"/>
    </source>
</evidence>
<evidence type="ECO:0000313" key="2">
    <source>
        <dbReference type="EMBL" id="AKG37743.1"/>
    </source>
</evidence>
<keyword evidence="1" id="KW-1133">Transmembrane helix</keyword>
<dbReference type="AlphaFoldDB" id="A0A0F7FFB5"/>
<keyword evidence="1" id="KW-0472">Membrane</keyword>
<keyword evidence="1" id="KW-0812">Transmembrane</keyword>